<feature type="domain" description="DALR anticodon binding" evidence="12">
    <location>
        <begin position="422"/>
        <end position="547"/>
    </location>
</feature>
<dbReference type="SUPFAM" id="SSF52374">
    <property type="entry name" value="Nucleotidylyl transferase"/>
    <property type="match status" value="1"/>
</dbReference>
<accession>A0A840IJU4</accession>
<dbReference type="FunFam" id="1.10.730.10:FF:000008">
    <property type="entry name" value="Arginine--tRNA ligase"/>
    <property type="match status" value="1"/>
</dbReference>
<dbReference type="EC" id="6.1.1.19" evidence="10"/>
<evidence type="ECO:0000256" key="6">
    <source>
        <dbReference type="ARBA" id="ARBA00022840"/>
    </source>
</evidence>
<dbReference type="Gene3D" id="1.10.730.10">
    <property type="entry name" value="Isoleucyl-tRNA Synthetase, Domain 1"/>
    <property type="match status" value="1"/>
</dbReference>
<evidence type="ECO:0000256" key="9">
    <source>
        <dbReference type="ARBA" id="ARBA00049339"/>
    </source>
</evidence>
<evidence type="ECO:0000256" key="3">
    <source>
        <dbReference type="ARBA" id="ARBA00022490"/>
    </source>
</evidence>
<comment type="caution">
    <text evidence="14">The sequence shown here is derived from an EMBL/GenBank/DDBJ whole genome shotgun (WGS) entry which is preliminary data.</text>
</comment>
<dbReference type="EMBL" id="JACHNU010000007">
    <property type="protein sequence ID" value="MBB4664511.1"/>
    <property type="molecule type" value="Genomic_DNA"/>
</dbReference>
<dbReference type="Pfam" id="PF03485">
    <property type="entry name" value="Arg_tRNA_synt_N"/>
    <property type="match status" value="1"/>
</dbReference>
<evidence type="ECO:0000256" key="7">
    <source>
        <dbReference type="ARBA" id="ARBA00022917"/>
    </source>
</evidence>
<dbReference type="CDD" id="cd00671">
    <property type="entry name" value="ArgRS_core"/>
    <property type="match status" value="1"/>
</dbReference>
<dbReference type="NCBIfam" id="TIGR00456">
    <property type="entry name" value="argS"/>
    <property type="match status" value="1"/>
</dbReference>
<dbReference type="SUPFAM" id="SSF47323">
    <property type="entry name" value="Anticodon-binding domain of a subclass of class I aminoacyl-tRNA synthetases"/>
    <property type="match status" value="1"/>
</dbReference>
<reference evidence="14 15" key="1">
    <citation type="submission" date="2020-08" db="EMBL/GenBank/DDBJ databases">
        <title>Genomic Encyclopedia of Archaeal and Bacterial Type Strains, Phase II (KMG-II): from individual species to whole genera.</title>
        <authorList>
            <person name="Goeker M."/>
        </authorList>
    </citation>
    <scope>NUCLEOTIDE SEQUENCE [LARGE SCALE GENOMIC DNA]</scope>
    <source>
        <strain evidence="14 15">DSM 23288</strain>
    </source>
</reference>
<dbReference type="InterPro" id="IPR005148">
    <property type="entry name" value="Arg-tRNA-synth_N"/>
</dbReference>
<name>A0A840IJU4_9ACTN</name>
<dbReference type="Proteomes" id="UP000585272">
    <property type="component" value="Unassembled WGS sequence"/>
</dbReference>
<dbReference type="PANTHER" id="PTHR11956:SF5">
    <property type="entry name" value="ARGININE--TRNA LIGASE, CYTOPLASMIC"/>
    <property type="match status" value="1"/>
</dbReference>
<evidence type="ECO:0000256" key="5">
    <source>
        <dbReference type="ARBA" id="ARBA00022741"/>
    </source>
</evidence>
<proteinExistence type="inferred from homology"/>
<comment type="caution">
    <text evidence="10">Lacks conserved residue(s) required for the propagation of feature annotation.</text>
</comment>
<dbReference type="GO" id="GO:0005737">
    <property type="term" value="C:cytoplasm"/>
    <property type="evidence" value="ECO:0007669"/>
    <property type="project" value="UniProtKB-SubCell"/>
</dbReference>
<dbReference type="SMART" id="SM00836">
    <property type="entry name" value="DALR_1"/>
    <property type="match status" value="1"/>
</dbReference>
<dbReference type="InterPro" id="IPR009080">
    <property type="entry name" value="tRNAsynth_Ia_anticodon-bd"/>
</dbReference>
<keyword evidence="15" id="KW-1185">Reference proteome</keyword>
<organism evidence="14 15">
    <name type="scientific">Conexibacter arvalis</name>
    <dbReference type="NCBI Taxonomy" id="912552"/>
    <lineage>
        <taxon>Bacteria</taxon>
        <taxon>Bacillati</taxon>
        <taxon>Actinomycetota</taxon>
        <taxon>Thermoleophilia</taxon>
        <taxon>Solirubrobacterales</taxon>
        <taxon>Conexibacteraceae</taxon>
        <taxon>Conexibacter</taxon>
    </lineage>
</organism>
<dbReference type="InterPro" id="IPR035684">
    <property type="entry name" value="ArgRS_core"/>
</dbReference>
<evidence type="ECO:0000256" key="1">
    <source>
        <dbReference type="ARBA" id="ARBA00004496"/>
    </source>
</evidence>
<evidence type="ECO:0000256" key="8">
    <source>
        <dbReference type="ARBA" id="ARBA00023146"/>
    </source>
</evidence>
<dbReference type="InterPro" id="IPR001278">
    <property type="entry name" value="Arg-tRNA-ligase"/>
</dbReference>
<sequence>MTPLQHLRAAVEDASAALRGDGAAAGGAPTVERPRRDGFGDYSTNAAMLLAPAVGRPPREIAERLGDALRESLGGALERYEVAGPGFLNLFLADGWFADALAHVLAAGDAFGSGGASAPERILVEFVSANPTGPVVAASGRHAAYGDALARILGFHGHEVAREYYLNDAGSQVRKLGESVRARARGEEVPEGGYEGDYVIELAREIPDAADGDPDELASIAVGLMYERIKATLERYGVTYDRFFSERSLYDGEPSPVQRAQAQLDRLGHTYRHDGALWLRTTTFGDDKDRVLERSNGEPTYFASDVAYLESKRDRGFTRQLNVFGADHHGYVARLKAAMEALGGDPETLEILIMRLVHFVEGGEREKMSKRRGVFTTLDELIDELGVDATRFFMLQRSHDTSLDLDLDLARKQSSENPVYYVQYAHARIASMLERAGEQVVADALAAAEAGTTGRREPLDPAERTLTKKLLAFPAEVGEAADKRAPHRLTAYALELAQDFTAFYRDCRVLGAEGEGVEAHRIALSVATKRTIARALGLLGVSAPDEMAREHDA</sequence>
<keyword evidence="6 10" id="KW-0067">ATP-binding</keyword>
<evidence type="ECO:0000256" key="10">
    <source>
        <dbReference type="HAMAP-Rule" id="MF_00123"/>
    </source>
</evidence>
<dbReference type="Gene3D" id="3.30.1360.70">
    <property type="entry name" value="Arginyl tRNA synthetase N-terminal domain"/>
    <property type="match status" value="1"/>
</dbReference>
<evidence type="ECO:0000256" key="2">
    <source>
        <dbReference type="ARBA" id="ARBA00005594"/>
    </source>
</evidence>
<dbReference type="InterPro" id="IPR008909">
    <property type="entry name" value="DALR_anticod-bd"/>
</dbReference>
<protein>
    <recommendedName>
        <fullName evidence="10">Arginine--tRNA ligase</fullName>
        <ecNumber evidence="10">6.1.1.19</ecNumber>
    </recommendedName>
    <alternativeName>
        <fullName evidence="10">Arginyl-tRNA synthetase</fullName>
        <shortName evidence="10">ArgRS</shortName>
    </alternativeName>
</protein>
<feature type="domain" description="Arginyl tRNA synthetase N-terminal" evidence="13">
    <location>
        <begin position="5"/>
        <end position="92"/>
    </location>
</feature>
<dbReference type="AlphaFoldDB" id="A0A840IJU4"/>
<dbReference type="InterPro" id="IPR014729">
    <property type="entry name" value="Rossmann-like_a/b/a_fold"/>
</dbReference>
<comment type="subcellular location">
    <subcellularLocation>
        <location evidence="1 10">Cytoplasm</location>
    </subcellularLocation>
</comment>
<dbReference type="PANTHER" id="PTHR11956">
    <property type="entry name" value="ARGINYL-TRNA SYNTHETASE"/>
    <property type="match status" value="1"/>
</dbReference>
<dbReference type="GO" id="GO:0004814">
    <property type="term" value="F:arginine-tRNA ligase activity"/>
    <property type="evidence" value="ECO:0007669"/>
    <property type="project" value="UniProtKB-UniRule"/>
</dbReference>
<keyword evidence="3 10" id="KW-0963">Cytoplasm</keyword>
<evidence type="ECO:0000259" key="12">
    <source>
        <dbReference type="SMART" id="SM00836"/>
    </source>
</evidence>
<evidence type="ECO:0000313" key="14">
    <source>
        <dbReference type="EMBL" id="MBB4664511.1"/>
    </source>
</evidence>
<dbReference type="HAMAP" id="MF_00123">
    <property type="entry name" value="Arg_tRNA_synth"/>
    <property type="match status" value="1"/>
</dbReference>
<keyword evidence="4 10" id="KW-0436">Ligase</keyword>
<keyword evidence="8 10" id="KW-0030">Aminoacyl-tRNA synthetase</keyword>
<dbReference type="GO" id="GO:0005524">
    <property type="term" value="F:ATP binding"/>
    <property type="evidence" value="ECO:0007669"/>
    <property type="project" value="UniProtKB-UniRule"/>
</dbReference>
<dbReference type="GO" id="GO:0006420">
    <property type="term" value="P:arginyl-tRNA aminoacylation"/>
    <property type="evidence" value="ECO:0007669"/>
    <property type="project" value="UniProtKB-UniRule"/>
</dbReference>
<gene>
    <name evidence="10" type="primary">argS</name>
    <name evidence="14" type="ORF">BDZ31_004122</name>
</gene>
<dbReference type="RefSeq" id="WP_183344616.1">
    <property type="nucleotide sequence ID" value="NZ_JACHNU010000007.1"/>
</dbReference>
<evidence type="ECO:0000313" key="15">
    <source>
        <dbReference type="Proteomes" id="UP000585272"/>
    </source>
</evidence>
<dbReference type="SUPFAM" id="SSF55190">
    <property type="entry name" value="Arginyl-tRNA synthetase (ArgRS), N-terminal 'additional' domain"/>
    <property type="match status" value="1"/>
</dbReference>
<comment type="similarity">
    <text evidence="2 10 11">Belongs to the class-I aminoacyl-tRNA synthetase family.</text>
</comment>
<comment type="catalytic activity">
    <reaction evidence="9 10">
        <text>tRNA(Arg) + L-arginine + ATP = L-arginyl-tRNA(Arg) + AMP + diphosphate</text>
        <dbReference type="Rhea" id="RHEA:20301"/>
        <dbReference type="Rhea" id="RHEA-COMP:9658"/>
        <dbReference type="Rhea" id="RHEA-COMP:9673"/>
        <dbReference type="ChEBI" id="CHEBI:30616"/>
        <dbReference type="ChEBI" id="CHEBI:32682"/>
        <dbReference type="ChEBI" id="CHEBI:33019"/>
        <dbReference type="ChEBI" id="CHEBI:78442"/>
        <dbReference type="ChEBI" id="CHEBI:78513"/>
        <dbReference type="ChEBI" id="CHEBI:456215"/>
        <dbReference type="EC" id="6.1.1.19"/>
    </reaction>
</comment>
<evidence type="ECO:0000259" key="13">
    <source>
        <dbReference type="SMART" id="SM01016"/>
    </source>
</evidence>
<comment type="subunit">
    <text evidence="10">Monomer.</text>
</comment>
<keyword evidence="5 10" id="KW-0547">Nucleotide-binding</keyword>
<evidence type="ECO:0000256" key="11">
    <source>
        <dbReference type="RuleBase" id="RU363038"/>
    </source>
</evidence>
<dbReference type="InterPro" id="IPR036695">
    <property type="entry name" value="Arg-tRNA-synth_N_sf"/>
</dbReference>
<evidence type="ECO:0000256" key="4">
    <source>
        <dbReference type="ARBA" id="ARBA00022598"/>
    </source>
</evidence>
<keyword evidence="7 10" id="KW-0648">Protein biosynthesis</keyword>
<dbReference type="Pfam" id="PF05746">
    <property type="entry name" value="DALR_1"/>
    <property type="match status" value="1"/>
</dbReference>
<dbReference type="SMART" id="SM01016">
    <property type="entry name" value="Arg_tRNA_synt_N"/>
    <property type="match status" value="1"/>
</dbReference>
<dbReference type="Pfam" id="PF00750">
    <property type="entry name" value="tRNA-synt_1d"/>
    <property type="match status" value="1"/>
</dbReference>
<dbReference type="PRINTS" id="PR01038">
    <property type="entry name" value="TRNASYNTHARG"/>
</dbReference>
<dbReference type="Gene3D" id="3.40.50.620">
    <property type="entry name" value="HUPs"/>
    <property type="match status" value="1"/>
</dbReference>